<evidence type="ECO:0000313" key="3">
    <source>
        <dbReference type="EMBL" id="VDM87819.1"/>
    </source>
</evidence>
<dbReference type="EMBL" id="LR130759">
    <property type="protein sequence ID" value="VDM87819.1"/>
    <property type="molecule type" value="Genomic_DNA"/>
</dbReference>
<keyword evidence="2" id="KW-0812">Transmembrane</keyword>
<feature type="compositionally biased region" description="Basic and acidic residues" evidence="1">
    <location>
        <begin position="22"/>
        <end position="33"/>
    </location>
</feature>
<dbReference type="Proteomes" id="UP000269998">
    <property type="component" value="Chromosome"/>
</dbReference>
<evidence type="ECO:0000313" key="4">
    <source>
        <dbReference type="Proteomes" id="UP000269998"/>
    </source>
</evidence>
<proteinExistence type="predicted"/>
<accession>A0A3S4CU51</accession>
<reference evidence="4" key="1">
    <citation type="submission" date="2018-02" db="EMBL/GenBank/DDBJ databases">
        <authorList>
            <person name="Seth-Smith MB H."/>
            <person name="Seth-Smith H."/>
        </authorList>
    </citation>
    <scope>NUCLEOTIDE SEQUENCE [LARGE SCALE GENOMIC DNA]</scope>
</reference>
<protein>
    <submittedName>
        <fullName evidence="3">Uncharacterized protein</fullName>
    </submittedName>
</protein>
<feature type="transmembrane region" description="Helical" evidence="2">
    <location>
        <begin position="78"/>
        <end position="104"/>
    </location>
</feature>
<sequence length="265" mass="29744">MRDVLMDNDQSSSTPSRSPVPPDERAALPDGRGDTGFLKRIGKWWRGERRAFLAAHFAVHIASGEWMLKGRVNGGTVIFFRSVQVALTAWLVAVWFRSFCYAAWPLRFDGVQFLRDMGNHLPWLGATFGAIYVALYTRFSAQWNYLAATYNQLMSTQAQIEGLAPTLDQSQPDRNKKIVVWKAGFIEDAQDLHLATKPTFAMAILYMLKNQDIADVFDAGAKGGEQRRKKLEALLIKSIGEDNLPAHYIQYQEGSLDTPTSTRPG</sequence>
<dbReference type="KEGG" id="mbai:MB901379_01369"/>
<evidence type="ECO:0000256" key="1">
    <source>
        <dbReference type="SAM" id="MobiDB-lite"/>
    </source>
</evidence>
<organism evidence="3 4">
    <name type="scientific">Mycobacterium basiliense</name>
    <dbReference type="NCBI Taxonomy" id="2094119"/>
    <lineage>
        <taxon>Bacteria</taxon>
        <taxon>Bacillati</taxon>
        <taxon>Actinomycetota</taxon>
        <taxon>Actinomycetes</taxon>
        <taxon>Mycobacteriales</taxon>
        <taxon>Mycobacteriaceae</taxon>
        <taxon>Mycobacterium</taxon>
    </lineage>
</organism>
<dbReference type="RefSeq" id="WP_158015888.1">
    <property type="nucleotide sequence ID" value="NZ_CBCSKE010000012.1"/>
</dbReference>
<gene>
    <name evidence="3" type="ORF">MB901379_01369</name>
</gene>
<keyword evidence="2" id="KW-1133">Transmembrane helix</keyword>
<evidence type="ECO:0000256" key="2">
    <source>
        <dbReference type="SAM" id="Phobius"/>
    </source>
</evidence>
<keyword evidence="4" id="KW-1185">Reference proteome</keyword>
<feature type="region of interest" description="Disordered" evidence="1">
    <location>
        <begin position="1"/>
        <end position="34"/>
    </location>
</feature>
<dbReference type="OrthoDB" id="9182852at2"/>
<keyword evidence="2" id="KW-0472">Membrane</keyword>
<name>A0A3S4CU51_9MYCO</name>
<dbReference type="AlphaFoldDB" id="A0A3S4CU51"/>
<feature type="transmembrane region" description="Helical" evidence="2">
    <location>
        <begin position="120"/>
        <end position="137"/>
    </location>
</feature>